<dbReference type="InParanoid" id="A0A212F316"/>
<proteinExistence type="predicted"/>
<comment type="caution">
    <text evidence="1">The sequence shown here is derived from an EMBL/GenBank/DDBJ whole genome shotgun (WGS) entry which is preliminary data.</text>
</comment>
<keyword evidence="2" id="KW-1185">Reference proteome</keyword>
<dbReference type="Proteomes" id="UP000007151">
    <property type="component" value="Unassembled WGS sequence"/>
</dbReference>
<protein>
    <submittedName>
        <fullName evidence="1">Uncharacterized protein</fullName>
    </submittedName>
</protein>
<accession>A0A212F316</accession>
<organism evidence="1 2">
    <name type="scientific">Danaus plexippus plexippus</name>
    <dbReference type="NCBI Taxonomy" id="278856"/>
    <lineage>
        <taxon>Eukaryota</taxon>
        <taxon>Metazoa</taxon>
        <taxon>Ecdysozoa</taxon>
        <taxon>Arthropoda</taxon>
        <taxon>Hexapoda</taxon>
        <taxon>Insecta</taxon>
        <taxon>Pterygota</taxon>
        <taxon>Neoptera</taxon>
        <taxon>Endopterygota</taxon>
        <taxon>Lepidoptera</taxon>
        <taxon>Glossata</taxon>
        <taxon>Ditrysia</taxon>
        <taxon>Papilionoidea</taxon>
        <taxon>Nymphalidae</taxon>
        <taxon>Danainae</taxon>
        <taxon>Danaini</taxon>
        <taxon>Danaina</taxon>
        <taxon>Danaus</taxon>
        <taxon>Danaus</taxon>
    </lineage>
</organism>
<evidence type="ECO:0000313" key="2">
    <source>
        <dbReference type="Proteomes" id="UP000007151"/>
    </source>
</evidence>
<reference evidence="1 2" key="1">
    <citation type="journal article" date="2011" name="Cell">
        <title>The monarch butterfly genome yields insights into long-distance migration.</title>
        <authorList>
            <person name="Zhan S."/>
            <person name="Merlin C."/>
            <person name="Boore J.L."/>
            <person name="Reppert S.M."/>
        </authorList>
    </citation>
    <scope>NUCLEOTIDE SEQUENCE [LARGE SCALE GENOMIC DNA]</scope>
    <source>
        <strain evidence="1">F-2</strain>
    </source>
</reference>
<feature type="non-terminal residue" evidence="1">
    <location>
        <position position="10"/>
    </location>
</feature>
<evidence type="ECO:0000313" key="1">
    <source>
        <dbReference type="EMBL" id="OWR48112.1"/>
    </source>
</evidence>
<dbReference type="KEGG" id="dpl:KGM_208241A"/>
<name>A0A212F316_DANPL</name>
<gene>
    <name evidence="1" type="ORF">KGM_208241A</name>
</gene>
<dbReference type="EMBL" id="AGBW02010641">
    <property type="protein sequence ID" value="OWR48112.1"/>
    <property type="molecule type" value="Genomic_DNA"/>
</dbReference>
<sequence>MQSEKKFIQI</sequence>